<evidence type="ECO:0000256" key="2">
    <source>
        <dbReference type="HAMAP-Rule" id="MF_00048"/>
    </source>
</evidence>
<organism evidence="3 4">
    <name type="scientific">Saccharopolyspora gloriosae</name>
    <dbReference type="NCBI Taxonomy" id="455344"/>
    <lineage>
        <taxon>Bacteria</taxon>
        <taxon>Bacillati</taxon>
        <taxon>Actinomycetota</taxon>
        <taxon>Actinomycetes</taxon>
        <taxon>Pseudonocardiales</taxon>
        <taxon>Pseudonocardiaceae</taxon>
        <taxon>Saccharopolyspora</taxon>
    </lineage>
</organism>
<dbReference type="Pfam" id="PF02021">
    <property type="entry name" value="UPF0102"/>
    <property type="match status" value="1"/>
</dbReference>
<comment type="caution">
    <text evidence="3">The sequence shown here is derived from an EMBL/GenBank/DDBJ whole genome shotgun (WGS) entry which is preliminary data.</text>
</comment>
<keyword evidence="3" id="KW-0378">Hydrolase</keyword>
<evidence type="ECO:0000313" key="3">
    <source>
        <dbReference type="EMBL" id="MBB5071396.1"/>
    </source>
</evidence>
<dbReference type="NCBIfam" id="NF009154">
    <property type="entry name" value="PRK12497.3-3"/>
    <property type="match status" value="1"/>
</dbReference>
<reference evidence="3 4" key="1">
    <citation type="submission" date="2020-08" db="EMBL/GenBank/DDBJ databases">
        <title>Sequencing the genomes of 1000 actinobacteria strains.</title>
        <authorList>
            <person name="Klenk H.-P."/>
        </authorList>
    </citation>
    <scope>NUCLEOTIDE SEQUENCE [LARGE SCALE GENOMIC DNA]</scope>
    <source>
        <strain evidence="3 4">DSM 45582</strain>
    </source>
</reference>
<dbReference type="NCBIfam" id="TIGR00252">
    <property type="entry name" value="YraN family protein"/>
    <property type="match status" value="1"/>
</dbReference>
<dbReference type="PANTHER" id="PTHR34039:SF1">
    <property type="entry name" value="UPF0102 PROTEIN YRAN"/>
    <property type="match status" value="1"/>
</dbReference>
<dbReference type="RefSeq" id="WP_184481716.1">
    <property type="nucleotide sequence ID" value="NZ_JACHIV010000001.1"/>
</dbReference>
<dbReference type="InterPro" id="IPR003509">
    <property type="entry name" value="UPF0102_YraN-like"/>
</dbReference>
<dbReference type="InterPro" id="IPR011856">
    <property type="entry name" value="tRNA_endonuc-like_dom_sf"/>
</dbReference>
<evidence type="ECO:0000256" key="1">
    <source>
        <dbReference type="ARBA" id="ARBA00006738"/>
    </source>
</evidence>
<dbReference type="SUPFAM" id="SSF52980">
    <property type="entry name" value="Restriction endonuclease-like"/>
    <property type="match status" value="1"/>
</dbReference>
<protein>
    <recommendedName>
        <fullName evidence="2">UPF0102 protein BJ969_004484</fullName>
    </recommendedName>
</protein>
<keyword evidence="4" id="KW-1185">Reference proteome</keyword>
<gene>
    <name evidence="3" type="ORF">BJ969_004484</name>
</gene>
<dbReference type="Gene3D" id="3.40.1350.10">
    <property type="match status" value="1"/>
</dbReference>
<sequence length="137" mass="15072">MAVPTLDYRPLRGALSDVHGQGTHALGRAGERLAAEHLEKLGISVLARNWRTAHGELDIIGTDGYRAVFCEVKTRSGIDYGAPLDAVGPNKVRRLRELARAWLAERRLTGCQVRFDVISVLWPPKGPITLDHLPGVF</sequence>
<dbReference type="PANTHER" id="PTHR34039">
    <property type="entry name" value="UPF0102 PROTEIN YRAN"/>
    <property type="match status" value="1"/>
</dbReference>
<dbReference type="CDD" id="cd20736">
    <property type="entry name" value="PoNe_Nuclease"/>
    <property type="match status" value="1"/>
</dbReference>
<dbReference type="Proteomes" id="UP000580474">
    <property type="component" value="Unassembled WGS sequence"/>
</dbReference>
<dbReference type="AlphaFoldDB" id="A0A840NG31"/>
<evidence type="ECO:0000313" key="4">
    <source>
        <dbReference type="Proteomes" id="UP000580474"/>
    </source>
</evidence>
<keyword evidence="3" id="KW-0255">Endonuclease</keyword>
<name>A0A840NG31_9PSEU</name>
<dbReference type="HAMAP" id="MF_00048">
    <property type="entry name" value="UPF0102"/>
    <property type="match status" value="1"/>
</dbReference>
<proteinExistence type="inferred from homology"/>
<dbReference type="GO" id="GO:0004519">
    <property type="term" value="F:endonuclease activity"/>
    <property type="evidence" value="ECO:0007669"/>
    <property type="project" value="UniProtKB-KW"/>
</dbReference>
<dbReference type="EMBL" id="JACHIV010000001">
    <property type="protein sequence ID" value="MBB5071396.1"/>
    <property type="molecule type" value="Genomic_DNA"/>
</dbReference>
<keyword evidence="3" id="KW-0540">Nuclease</keyword>
<dbReference type="InterPro" id="IPR011335">
    <property type="entry name" value="Restrct_endonuc-II-like"/>
</dbReference>
<accession>A0A840NG31</accession>
<comment type="similarity">
    <text evidence="1 2">Belongs to the UPF0102 family.</text>
</comment>
<dbReference type="GO" id="GO:0003676">
    <property type="term" value="F:nucleic acid binding"/>
    <property type="evidence" value="ECO:0007669"/>
    <property type="project" value="InterPro"/>
</dbReference>
<dbReference type="NCBIfam" id="NF009150">
    <property type="entry name" value="PRK12497.1-3"/>
    <property type="match status" value="1"/>
</dbReference>